<dbReference type="Proteomes" id="UP000824120">
    <property type="component" value="Chromosome 11"/>
</dbReference>
<accession>A0A9J5WM74</accession>
<evidence type="ECO:0000313" key="1">
    <source>
        <dbReference type="EMBL" id="KAG5576469.1"/>
    </source>
</evidence>
<keyword evidence="2" id="KW-1185">Reference proteome</keyword>
<dbReference type="AlphaFoldDB" id="A0A9J5WM74"/>
<reference evidence="1 2" key="1">
    <citation type="submission" date="2020-09" db="EMBL/GenBank/DDBJ databases">
        <title>De no assembly of potato wild relative species, Solanum commersonii.</title>
        <authorList>
            <person name="Cho K."/>
        </authorList>
    </citation>
    <scope>NUCLEOTIDE SEQUENCE [LARGE SCALE GENOMIC DNA]</scope>
    <source>
        <strain evidence="1">LZ3.2</strain>
        <tissue evidence="1">Leaf</tissue>
    </source>
</reference>
<dbReference type="EMBL" id="JACXVP010000011">
    <property type="protein sequence ID" value="KAG5576469.1"/>
    <property type="molecule type" value="Genomic_DNA"/>
</dbReference>
<protein>
    <submittedName>
        <fullName evidence="1">Uncharacterized protein</fullName>
    </submittedName>
</protein>
<sequence>MDLLVIQISDVSFAKKICGRSSRPLLWIRLIPMGKPIHFQGQTILGAGKPTHFQGQTSPGAENRTIFKVKRTPERTIAFEPVCPDGQTGPFSMSNEPRIHGSFGDSNFRRHFCQILSWTSVTTLAMKPIGPDGQTGPFSWSNDARRRSFGNPNFQRLFSDIFCDVRQDLSYGIVYGSFGDPISDSFLMKCFVDVRQNISSVANLSRRANRHIFKVKRAPERIFDVILVEIFCGCPSRPLLLNRLVPSGKPTHFQSQMSPETLAMELVGPDGQIGSFSWSNEPQRGLVPMGKLTIFYVNLALDRSMDLLVIWMYDVIFVIKIFVDVRQDLSYGVSWLDGKNDQFSRSNNPRSGLSYGVGLSRWGNQPIFKIKRSPELVNPHFDDICVL</sequence>
<gene>
    <name evidence="1" type="ORF">H5410_056603</name>
</gene>
<name>A0A9J5WM74_SOLCO</name>
<proteinExistence type="predicted"/>
<evidence type="ECO:0000313" key="2">
    <source>
        <dbReference type="Proteomes" id="UP000824120"/>
    </source>
</evidence>
<comment type="caution">
    <text evidence="1">The sequence shown here is derived from an EMBL/GenBank/DDBJ whole genome shotgun (WGS) entry which is preliminary data.</text>
</comment>
<organism evidence="1 2">
    <name type="scientific">Solanum commersonii</name>
    <name type="common">Commerson's wild potato</name>
    <name type="synonym">Commerson's nightshade</name>
    <dbReference type="NCBI Taxonomy" id="4109"/>
    <lineage>
        <taxon>Eukaryota</taxon>
        <taxon>Viridiplantae</taxon>
        <taxon>Streptophyta</taxon>
        <taxon>Embryophyta</taxon>
        <taxon>Tracheophyta</taxon>
        <taxon>Spermatophyta</taxon>
        <taxon>Magnoliopsida</taxon>
        <taxon>eudicotyledons</taxon>
        <taxon>Gunneridae</taxon>
        <taxon>Pentapetalae</taxon>
        <taxon>asterids</taxon>
        <taxon>lamiids</taxon>
        <taxon>Solanales</taxon>
        <taxon>Solanaceae</taxon>
        <taxon>Solanoideae</taxon>
        <taxon>Solaneae</taxon>
        <taxon>Solanum</taxon>
    </lineage>
</organism>